<sequence>MSFGVGPHEWQGGEERKQRSSDPRRQIGNEGGEGWKGPGPQRRASRATGPNGPANGRRASRRDGRGGRRLQETGEATHPDVKGLAMN</sequence>
<dbReference type="EMBL" id="MSFO01000002">
    <property type="protein sequence ID" value="PLB52988.1"/>
    <property type="molecule type" value="Genomic_DNA"/>
</dbReference>
<dbReference type="VEuPathDB" id="FungiDB:P170DRAFT_120153"/>
<organism evidence="2 3">
    <name type="scientific">Aspergillus steynii IBT 23096</name>
    <dbReference type="NCBI Taxonomy" id="1392250"/>
    <lineage>
        <taxon>Eukaryota</taxon>
        <taxon>Fungi</taxon>
        <taxon>Dikarya</taxon>
        <taxon>Ascomycota</taxon>
        <taxon>Pezizomycotina</taxon>
        <taxon>Eurotiomycetes</taxon>
        <taxon>Eurotiomycetidae</taxon>
        <taxon>Eurotiales</taxon>
        <taxon>Aspergillaceae</taxon>
        <taxon>Aspergillus</taxon>
        <taxon>Aspergillus subgen. Circumdati</taxon>
    </lineage>
</organism>
<dbReference type="Proteomes" id="UP000234275">
    <property type="component" value="Unassembled WGS sequence"/>
</dbReference>
<evidence type="ECO:0000313" key="2">
    <source>
        <dbReference type="EMBL" id="PLB52988.1"/>
    </source>
</evidence>
<proteinExistence type="predicted"/>
<name>A0A2I2GJD9_9EURO</name>
<evidence type="ECO:0000313" key="3">
    <source>
        <dbReference type="Proteomes" id="UP000234275"/>
    </source>
</evidence>
<feature type="region of interest" description="Disordered" evidence="1">
    <location>
        <begin position="1"/>
        <end position="87"/>
    </location>
</feature>
<keyword evidence="3" id="KW-1185">Reference proteome</keyword>
<comment type="caution">
    <text evidence="2">The sequence shown here is derived from an EMBL/GenBank/DDBJ whole genome shotgun (WGS) entry which is preliminary data.</text>
</comment>
<accession>A0A2I2GJD9</accession>
<feature type="compositionally biased region" description="Basic and acidic residues" evidence="1">
    <location>
        <begin position="61"/>
        <end position="81"/>
    </location>
</feature>
<dbReference type="RefSeq" id="XP_024708290.1">
    <property type="nucleotide sequence ID" value="XM_024842357.1"/>
</dbReference>
<feature type="compositionally biased region" description="Basic and acidic residues" evidence="1">
    <location>
        <begin position="11"/>
        <end position="27"/>
    </location>
</feature>
<evidence type="ECO:0000256" key="1">
    <source>
        <dbReference type="SAM" id="MobiDB-lite"/>
    </source>
</evidence>
<dbReference type="AlphaFoldDB" id="A0A2I2GJD9"/>
<gene>
    <name evidence="2" type="ORF">P170DRAFT_120153</name>
</gene>
<protein>
    <submittedName>
        <fullName evidence="2">Uncharacterized protein</fullName>
    </submittedName>
</protein>
<dbReference type="GeneID" id="36550052"/>
<reference evidence="2 3" key="1">
    <citation type="submission" date="2016-12" db="EMBL/GenBank/DDBJ databases">
        <title>The genomes of Aspergillus section Nigri reveals drivers in fungal speciation.</title>
        <authorList>
            <consortium name="DOE Joint Genome Institute"/>
            <person name="Vesth T.C."/>
            <person name="Nybo J."/>
            <person name="Theobald S."/>
            <person name="Brandl J."/>
            <person name="Frisvad J.C."/>
            <person name="Nielsen K.F."/>
            <person name="Lyhne E.K."/>
            <person name="Kogle M.E."/>
            <person name="Kuo A."/>
            <person name="Riley R."/>
            <person name="Clum A."/>
            <person name="Nolan M."/>
            <person name="Lipzen A."/>
            <person name="Salamov A."/>
            <person name="Henrissat B."/>
            <person name="Wiebenga A."/>
            <person name="De Vries R.P."/>
            <person name="Grigoriev I.V."/>
            <person name="Mortensen U.H."/>
            <person name="Andersen M.R."/>
            <person name="Baker S.E."/>
        </authorList>
    </citation>
    <scope>NUCLEOTIDE SEQUENCE [LARGE SCALE GENOMIC DNA]</scope>
    <source>
        <strain evidence="2 3">IBT 23096</strain>
    </source>
</reference>